<evidence type="ECO:0000256" key="2">
    <source>
        <dbReference type="ARBA" id="ARBA00023043"/>
    </source>
</evidence>
<dbReference type="PROSITE" id="PS50088">
    <property type="entry name" value="ANK_REPEAT"/>
    <property type="match status" value="2"/>
</dbReference>
<organism evidence="4 5">
    <name type="scientific">Myriangium duriaei CBS 260.36</name>
    <dbReference type="NCBI Taxonomy" id="1168546"/>
    <lineage>
        <taxon>Eukaryota</taxon>
        <taxon>Fungi</taxon>
        <taxon>Dikarya</taxon>
        <taxon>Ascomycota</taxon>
        <taxon>Pezizomycotina</taxon>
        <taxon>Dothideomycetes</taxon>
        <taxon>Dothideomycetidae</taxon>
        <taxon>Myriangiales</taxon>
        <taxon>Myriangiaceae</taxon>
        <taxon>Myriangium</taxon>
    </lineage>
</organism>
<sequence length="124" mass="13013">LIQHGADPNLGGGQFDKPIIAATQKAELQMLKLLLAAPRIDVNVVGGSNRSTPLINAATYMSLEAISALLEKNADINAQNDEGDTALIMAALNGEKECVELLVTEGADVTHRSPRRGLAIQVAA</sequence>
<feature type="non-terminal residue" evidence="4">
    <location>
        <position position="1"/>
    </location>
</feature>
<gene>
    <name evidence="4" type="ORF">K461DRAFT_214394</name>
</gene>
<dbReference type="SUPFAM" id="SSF48403">
    <property type="entry name" value="Ankyrin repeat"/>
    <property type="match status" value="1"/>
</dbReference>
<feature type="repeat" description="ANK" evidence="3">
    <location>
        <begin position="49"/>
        <end position="81"/>
    </location>
</feature>
<dbReference type="EMBL" id="ML996093">
    <property type="protein sequence ID" value="KAF2148556.1"/>
    <property type="molecule type" value="Genomic_DNA"/>
</dbReference>
<dbReference type="PANTHER" id="PTHR24198">
    <property type="entry name" value="ANKYRIN REPEAT AND PROTEIN KINASE DOMAIN-CONTAINING PROTEIN"/>
    <property type="match status" value="1"/>
</dbReference>
<dbReference type="Gene3D" id="1.25.40.20">
    <property type="entry name" value="Ankyrin repeat-containing domain"/>
    <property type="match status" value="1"/>
</dbReference>
<accession>A0A9P4MI68</accession>
<evidence type="ECO:0000313" key="5">
    <source>
        <dbReference type="Proteomes" id="UP000799439"/>
    </source>
</evidence>
<dbReference type="AlphaFoldDB" id="A0A9P4MI68"/>
<evidence type="ECO:0000313" key="4">
    <source>
        <dbReference type="EMBL" id="KAF2148556.1"/>
    </source>
</evidence>
<proteinExistence type="predicted"/>
<evidence type="ECO:0000256" key="1">
    <source>
        <dbReference type="ARBA" id="ARBA00022737"/>
    </source>
</evidence>
<dbReference type="PROSITE" id="PS50297">
    <property type="entry name" value="ANK_REP_REGION"/>
    <property type="match status" value="2"/>
</dbReference>
<dbReference type="Proteomes" id="UP000799439">
    <property type="component" value="Unassembled WGS sequence"/>
</dbReference>
<feature type="repeat" description="ANK" evidence="3">
    <location>
        <begin position="82"/>
        <end position="114"/>
    </location>
</feature>
<keyword evidence="1" id="KW-0677">Repeat</keyword>
<comment type="caution">
    <text evidence="4">The sequence shown here is derived from an EMBL/GenBank/DDBJ whole genome shotgun (WGS) entry which is preliminary data.</text>
</comment>
<dbReference type="SMART" id="SM00248">
    <property type="entry name" value="ANK"/>
    <property type="match status" value="3"/>
</dbReference>
<evidence type="ECO:0000256" key="3">
    <source>
        <dbReference type="PROSITE-ProRule" id="PRU00023"/>
    </source>
</evidence>
<keyword evidence="5" id="KW-1185">Reference proteome</keyword>
<dbReference type="Pfam" id="PF12796">
    <property type="entry name" value="Ank_2"/>
    <property type="match status" value="1"/>
</dbReference>
<feature type="non-terminal residue" evidence="4">
    <location>
        <position position="124"/>
    </location>
</feature>
<dbReference type="OrthoDB" id="426293at2759"/>
<reference evidence="4" key="1">
    <citation type="journal article" date="2020" name="Stud. Mycol.">
        <title>101 Dothideomycetes genomes: a test case for predicting lifestyles and emergence of pathogens.</title>
        <authorList>
            <person name="Haridas S."/>
            <person name="Albert R."/>
            <person name="Binder M."/>
            <person name="Bloem J."/>
            <person name="Labutti K."/>
            <person name="Salamov A."/>
            <person name="Andreopoulos B."/>
            <person name="Baker S."/>
            <person name="Barry K."/>
            <person name="Bills G."/>
            <person name="Bluhm B."/>
            <person name="Cannon C."/>
            <person name="Castanera R."/>
            <person name="Culley D."/>
            <person name="Daum C."/>
            <person name="Ezra D."/>
            <person name="Gonzalez J."/>
            <person name="Henrissat B."/>
            <person name="Kuo A."/>
            <person name="Liang C."/>
            <person name="Lipzen A."/>
            <person name="Lutzoni F."/>
            <person name="Magnuson J."/>
            <person name="Mondo S."/>
            <person name="Nolan M."/>
            <person name="Ohm R."/>
            <person name="Pangilinan J."/>
            <person name="Park H.-J."/>
            <person name="Ramirez L."/>
            <person name="Alfaro M."/>
            <person name="Sun H."/>
            <person name="Tritt A."/>
            <person name="Yoshinaga Y."/>
            <person name="Zwiers L.-H."/>
            <person name="Turgeon B."/>
            <person name="Goodwin S."/>
            <person name="Spatafora J."/>
            <person name="Crous P."/>
            <person name="Grigoriev I."/>
        </authorList>
    </citation>
    <scope>NUCLEOTIDE SEQUENCE</scope>
    <source>
        <strain evidence="4">CBS 260.36</strain>
    </source>
</reference>
<protein>
    <submittedName>
        <fullName evidence="4">Ankyrin</fullName>
    </submittedName>
</protein>
<dbReference type="InterPro" id="IPR036770">
    <property type="entry name" value="Ankyrin_rpt-contain_sf"/>
</dbReference>
<dbReference type="InterPro" id="IPR002110">
    <property type="entry name" value="Ankyrin_rpt"/>
</dbReference>
<keyword evidence="2 3" id="KW-0040">ANK repeat</keyword>
<dbReference type="PANTHER" id="PTHR24198:SF165">
    <property type="entry name" value="ANKYRIN REPEAT-CONTAINING PROTEIN-RELATED"/>
    <property type="match status" value="1"/>
</dbReference>
<name>A0A9P4MI68_9PEZI</name>